<sequence length="159" mass="18704">MSCEQNLSLVEQINDSFREFSGEDLYAPPILQTPYKWLHEEAPYSILAHNISEDPHFIYANKYALSCFKYKPVEILSLPSRLSATDLDRPERERLLKLVTRDGIAYNYTGPRVDKYGKSFTIYDGVVWQLRNRQGKIWGQAALFWTAQHERPEWYPRKT</sequence>
<dbReference type="Pfam" id="PF08670">
    <property type="entry name" value="MEKHLA"/>
    <property type="match status" value="1"/>
</dbReference>
<dbReference type="InterPro" id="IPR013978">
    <property type="entry name" value="MEKHLA"/>
</dbReference>
<dbReference type="InterPro" id="IPR035965">
    <property type="entry name" value="PAS-like_dom_sf"/>
</dbReference>
<accession>A0A327SBB3</accession>
<dbReference type="AlphaFoldDB" id="A0A327SBB3"/>
<comment type="caution">
    <text evidence="2">The sequence shown here is derived from an EMBL/GenBank/DDBJ whole genome shotgun (WGS) entry which is preliminary data.</text>
</comment>
<evidence type="ECO:0000313" key="3">
    <source>
        <dbReference type="Proteomes" id="UP000249754"/>
    </source>
</evidence>
<feature type="domain" description="MEKHLA" evidence="1">
    <location>
        <begin position="8"/>
        <end position="144"/>
    </location>
</feature>
<name>A0A327SBB3_9SPHI</name>
<dbReference type="EMBL" id="QLLR01000025">
    <property type="protein sequence ID" value="RAJ26058.1"/>
    <property type="molecule type" value="Genomic_DNA"/>
</dbReference>
<reference evidence="2 3" key="1">
    <citation type="submission" date="2018-06" db="EMBL/GenBank/DDBJ databases">
        <title>Genomic Encyclopedia of Archaeal and Bacterial Type Strains, Phase II (KMG-II): from individual species to whole genera.</title>
        <authorList>
            <person name="Goeker M."/>
        </authorList>
    </citation>
    <scope>NUCLEOTIDE SEQUENCE [LARGE SCALE GENOMIC DNA]</scope>
    <source>
        <strain evidence="2 3">DSM 14825</strain>
    </source>
</reference>
<dbReference type="SUPFAM" id="SSF55785">
    <property type="entry name" value="PYP-like sensor domain (PAS domain)"/>
    <property type="match status" value="1"/>
</dbReference>
<proteinExistence type="predicted"/>
<dbReference type="RefSeq" id="WP_111635368.1">
    <property type="nucleotide sequence ID" value="NZ_QLLR01000025.1"/>
</dbReference>
<dbReference type="OrthoDB" id="9794448at2"/>
<dbReference type="Proteomes" id="UP000249754">
    <property type="component" value="Unassembled WGS sequence"/>
</dbReference>
<evidence type="ECO:0000313" key="2">
    <source>
        <dbReference type="EMBL" id="RAJ26058.1"/>
    </source>
</evidence>
<protein>
    <submittedName>
        <fullName evidence="2">MEKHLA domain-containing protein</fullName>
    </submittedName>
</protein>
<evidence type="ECO:0000259" key="1">
    <source>
        <dbReference type="Pfam" id="PF08670"/>
    </source>
</evidence>
<organism evidence="2 3">
    <name type="scientific">Pedobacter cryoconitis</name>
    <dbReference type="NCBI Taxonomy" id="188932"/>
    <lineage>
        <taxon>Bacteria</taxon>
        <taxon>Pseudomonadati</taxon>
        <taxon>Bacteroidota</taxon>
        <taxon>Sphingobacteriia</taxon>
        <taxon>Sphingobacteriales</taxon>
        <taxon>Sphingobacteriaceae</taxon>
        <taxon>Pedobacter</taxon>
    </lineage>
</organism>
<gene>
    <name evidence="2" type="ORF">LY11_03991</name>
</gene>